<gene>
    <name evidence="2" type="ORF">PUN28_017249</name>
</gene>
<accession>A0AAW2EKY0</accession>
<sequence length="110" mass="12579">MKTQRSLIYFHACFEQRAYFVIRGRIHIKLAVAFPKPYINFLSRRTIIVGLSSRIIDLPRSLPPSFPATLPRGLSILSLPKKLEAQPRVPRQARRDPPLFCNDHGEVSAI</sequence>
<name>A0AAW2EKY0_9HYME</name>
<dbReference type="EMBL" id="JADYXP020000020">
    <property type="protein sequence ID" value="KAL0104398.1"/>
    <property type="molecule type" value="Genomic_DNA"/>
</dbReference>
<proteinExistence type="predicted"/>
<comment type="caution">
    <text evidence="2">The sequence shown here is derived from an EMBL/GenBank/DDBJ whole genome shotgun (WGS) entry which is preliminary data.</text>
</comment>
<evidence type="ECO:0000313" key="2">
    <source>
        <dbReference type="EMBL" id="KAL0104398.1"/>
    </source>
</evidence>
<keyword evidence="3" id="KW-1185">Reference proteome</keyword>
<organism evidence="2 3">
    <name type="scientific">Cardiocondyla obscurior</name>
    <dbReference type="NCBI Taxonomy" id="286306"/>
    <lineage>
        <taxon>Eukaryota</taxon>
        <taxon>Metazoa</taxon>
        <taxon>Ecdysozoa</taxon>
        <taxon>Arthropoda</taxon>
        <taxon>Hexapoda</taxon>
        <taxon>Insecta</taxon>
        <taxon>Pterygota</taxon>
        <taxon>Neoptera</taxon>
        <taxon>Endopterygota</taxon>
        <taxon>Hymenoptera</taxon>
        <taxon>Apocrita</taxon>
        <taxon>Aculeata</taxon>
        <taxon>Formicoidea</taxon>
        <taxon>Formicidae</taxon>
        <taxon>Myrmicinae</taxon>
        <taxon>Cardiocondyla</taxon>
    </lineage>
</organism>
<protein>
    <submittedName>
        <fullName evidence="2">Uncharacterized protein</fullName>
    </submittedName>
</protein>
<dbReference type="Proteomes" id="UP001430953">
    <property type="component" value="Unassembled WGS sequence"/>
</dbReference>
<reference evidence="2 3" key="1">
    <citation type="submission" date="2023-03" db="EMBL/GenBank/DDBJ databases">
        <title>High recombination rates correlate with genetic variation in Cardiocondyla obscurior ants.</title>
        <authorList>
            <person name="Errbii M."/>
        </authorList>
    </citation>
    <scope>NUCLEOTIDE SEQUENCE [LARGE SCALE GENOMIC DNA]</scope>
    <source>
        <strain evidence="2">Alpha-2009</strain>
        <tissue evidence="2">Whole body</tissue>
    </source>
</reference>
<feature type="region of interest" description="Disordered" evidence="1">
    <location>
        <begin position="87"/>
        <end position="110"/>
    </location>
</feature>
<feature type="compositionally biased region" description="Basic and acidic residues" evidence="1">
    <location>
        <begin position="93"/>
        <end position="110"/>
    </location>
</feature>
<evidence type="ECO:0000256" key="1">
    <source>
        <dbReference type="SAM" id="MobiDB-lite"/>
    </source>
</evidence>
<dbReference type="AlphaFoldDB" id="A0AAW2EKY0"/>
<evidence type="ECO:0000313" key="3">
    <source>
        <dbReference type="Proteomes" id="UP001430953"/>
    </source>
</evidence>